<dbReference type="RefSeq" id="WP_106259567.1">
    <property type="nucleotide sequence ID" value="NZ_CAWNSW010000111.1"/>
</dbReference>
<name>A0A2T1DWJ6_9CYAN</name>
<dbReference type="EMBL" id="PVWK01000140">
    <property type="protein sequence ID" value="PSB24754.1"/>
    <property type="molecule type" value="Genomic_DNA"/>
</dbReference>
<dbReference type="OrthoDB" id="3393449at2"/>
<proteinExistence type="predicted"/>
<dbReference type="Proteomes" id="UP000239576">
    <property type="component" value="Unassembled WGS sequence"/>
</dbReference>
<gene>
    <name evidence="1" type="ORF">C7B82_25420</name>
</gene>
<organism evidence="1 2">
    <name type="scientific">Stenomitos frigidus ULC18</name>
    <dbReference type="NCBI Taxonomy" id="2107698"/>
    <lineage>
        <taxon>Bacteria</taxon>
        <taxon>Bacillati</taxon>
        <taxon>Cyanobacteriota</taxon>
        <taxon>Cyanophyceae</taxon>
        <taxon>Leptolyngbyales</taxon>
        <taxon>Leptolyngbyaceae</taxon>
        <taxon>Stenomitos</taxon>
    </lineage>
</organism>
<reference evidence="2" key="1">
    <citation type="submission" date="2018-02" db="EMBL/GenBank/DDBJ databases">
        <authorList>
            <person name="Moore K."/>
            <person name="Momper L."/>
        </authorList>
    </citation>
    <scope>NUCLEOTIDE SEQUENCE [LARGE SCALE GENOMIC DNA]</scope>
    <source>
        <strain evidence="2">ULC18</strain>
    </source>
</reference>
<evidence type="ECO:0000313" key="1">
    <source>
        <dbReference type="EMBL" id="PSB24754.1"/>
    </source>
</evidence>
<accession>A0A2T1DWJ6</accession>
<reference evidence="1 2" key="2">
    <citation type="submission" date="2018-03" db="EMBL/GenBank/DDBJ databases">
        <title>The ancient ancestry and fast evolution of plastids.</title>
        <authorList>
            <person name="Moore K.R."/>
            <person name="Magnabosco C."/>
            <person name="Momper L."/>
            <person name="Gold D.A."/>
            <person name="Bosak T."/>
            <person name="Fournier G.P."/>
        </authorList>
    </citation>
    <scope>NUCLEOTIDE SEQUENCE [LARGE SCALE GENOMIC DNA]</scope>
    <source>
        <strain evidence="1 2">ULC18</strain>
    </source>
</reference>
<comment type="caution">
    <text evidence="1">The sequence shown here is derived from an EMBL/GenBank/DDBJ whole genome shotgun (WGS) entry which is preliminary data.</text>
</comment>
<evidence type="ECO:0000313" key="2">
    <source>
        <dbReference type="Proteomes" id="UP000239576"/>
    </source>
</evidence>
<keyword evidence="2" id="KW-1185">Reference proteome</keyword>
<evidence type="ECO:0008006" key="3">
    <source>
        <dbReference type="Google" id="ProtNLM"/>
    </source>
</evidence>
<sequence length="118" mass="12654">MHQITVLLAIQPRMLSAVVGGMVERQPDMDVVGEVSDHSELGVAIPATGAQVVIMTSGDAEREPGICRDLLAEYPQLKIMALSAAGDTAFLYQLGAKPERMDDVGEAAILSAIREFMR</sequence>
<protein>
    <recommendedName>
        <fullName evidence="3">DNA-binding response regulator</fullName>
    </recommendedName>
</protein>
<dbReference type="AlphaFoldDB" id="A0A2T1DWJ6"/>